<keyword evidence="3" id="KW-1185">Reference proteome</keyword>
<feature type="region of interest" description="Disordered" evidence="1">
    <location>
        <begin position="81"/>
        <end position="101"/>
    </location>
</feature>
<gene>
    <name evidence="2" type="ORF">NQU54_22620</name>
</gene>
<dbReference type="Proteomes" id="UP001142400">
    <property type="component" value="Unassembled WGS sequence"/>
</dbReference>
<evidence type="ECO:0000256" key="1">
    <source>
        <dbReference type="SAM" id="MobiDB-lite"/>
    </source>
</evidence>
<accession>A0A9X2LYF8</accession>
<organism evidence="2 3">
    <name type="scientific">Streptomyces malaysiensis subsp. samsunensis</name>
    <dbReference type="NCBI Taxonomy" id="459658"/>
    <lineage>
        <taxon>Bacteria</taxon>
        <taxon>Bacillati</taxon>
        <taxon>Actinomycetota</taxon>
        <taxon>Actinomycetes</taxon>
        <taxon>Kitasatosporales</taxon>
        <taxon>Streptomycetaceae</taxon>
        <taxon>Streptomyces</taxon>
        <taxon>Streptomyces violaceusniger group</taxon>
    </lineage>
</organism>
<proteinExistence type="predicted"/>
<dbReference type="AlphaFoldDB" id="A0A9X2LYF8"/>
<dbReference type="EMBL" id="JANIIC010000027">
    <property type="protein sequence ID" value="MCQ8831786.1"/>
    <property type="molecule type" value="Genomic_DNA"/>
</dbReference>
<evidence type="ECO:0000313" key="2">
    <source>
        <dbReference type="EMBL" id="MCQ8831786.1"/>
    </source>
</evidence>
<dbReference type="RefSeq" id="WP_257632665.1">
    <property type="nucleotide sequence ID" value="NZ_JANIIC010000027.1"/>
</dbReference>
<comment type="caution">
    <text evidence="2">The sequence shown here is derived from an EMBL/GenBank/DDBJ whole genome shotgun (WGS) entry which is preliminary data.</text>
</comment>
<name>A0A9X2LYF8_STRMQ</name>
<protein>
    <submittedName>
        <fullName evidence="2">Uncharacterized protein</fullName>
    </submittedName>
</protein>
<evidence type="ECO:0000313" key="3">
    <source>
        <dbReference type="Proteomes" id="UP001142400"/>
    </source>
</evidence>
<reference evidence="2" key="1">
    <citation type="submission" date="2022-06" db="EMBL/GenBank/DDBJ databases">
        <title>WGS of actinobacteria.</title>
        <authorList>
            <person name="Thawai C."/>
        </authorList>
    </citation>
    <scope>NUCLEOTIDE SEQUENCE</scope>
    <source>
        <strain evidence="2">DSM 42010</strain>
    </source>
</reference>
<sequence length="135" mass="15099">MVKTWTDKRGAKDLDRTAKVGDVLWVVVDVEKRVAPYEDAQLASKFPVTHWSKVFGKPMVAGTVSAGDLVLKYGTVYSSQPPGLRDVASPSPQVAGPLGSDTERYLDETEIRGLEKQVREANDERRKTKRRGRWI</sequence>